<name>A0A8S5TKF3_9CAUD</name>
<reference evidence="2" key="1">
    <citation type="journal article" date="2021" name="Proc. Natl. Acad. Sci. U.S.A.">
        <title>A Catalog of Tens of Thousands of Viruses from Human Metagenomes Reveals Hidden Associations with Chronic Diseases.</title>
        <authorList>
            <person name="Tisza M.J."/>
            <person name="Buck C.B."/>
        </authorList>
    </citation>
    <scope>NUCLEOTIDE SEQUENCE</scope>
    <source>
        <strain evidence="2">CtgmM3</strain>
    </source>
</reference>
<proteinExistence type="predicted"/>
<protein>
    <submittedName>
        <fullName evidence="2">Uncharacterized protein</fullName>
    </submittedName>
</protein>
<evidence type="ECO:0000313" key="2">
    <source>
        <dbReference type="EMBL" id="DAF63487.1"/>
    </source>
</evidence>
<organism evidence="2">
    <name type="scientific">Siphoviridae sp. ctgmM3</name>
    <dbReference type="NCBI Taxonomy" id="2827912"/>
    <lineage>
        <taxon>Viruses</taxon>
        <taxon>Duplodnaviria</taxon>
        <taxon>Heunggongvirae</taxon>
        <taxon>Uroviricota</taxon>
        <taxon>Caudoviricetes</taxon>
    </lineage>
</organism>
<dbReference type="EMBL" id="BK032840">
    <property type="protein sequence ID" value="DAF63487.1"/>
    <property type="molecule type" value="Genomic_DNA"/>
</dbReference>
<feature type="transmembrane region" description="Helical" evidence="1">
    <location>
        <begin position="12"/>
        <end position="35"/>
    </location>
</feature>
<evidence type="ECO:0000256" key="1">
    <source>
        <dbReference type="SAM" id="Phobius"/>
    </source>
</evidence>
<keyword evidence="1" id="KW-0472">Membrane</keyword>
<keyword evidence="1" id="KW-0812">Transmembrane</keyword>
<keyword evidence="1" id="KW-1133">Transmembrane helix</keyword>
<accession>A0A8S5TKF3</accession>
<sequence length="43" mass="5090">MVNNLHLPLLPYILLIIFPHLVQFTHFSFCGRILLHKGILFFL</sequence>